<name>G9YTN3_FLAPL</name>
<organism evidence="1 2">
    <name type="scientific">Flavonifractor plautii ATCC 29863</name>
    <dbReference type="NCBI Taxonomy" id="411475"/>
    <lineage>
        <taxon>Bacteria</taxon>
        <taxon>Bacillati</taxon>
        <taxon>Bacillota</taxon>
        <taxon>Clostridia</taxon>
        <taxon>Eubacteriales</taxon>
        <taxon>Oscillospiraceae</taxon>
        <taxon>Flavonifractor</taxon>
    </lineage>
</organism>
<accession>G9YTN3</accession>
<protein>
    <submittedName>
        <fullName evidence="1">Uncharacterized protein</fullName>
    </submittedName>
</protein>
<evidence type="ECO:0000313" key="2">
    <source>
        <dbReference type="Proteomes" id="UP000004459"/>
    </source>
</evidence>
<reference evidence="1 2" key="1">
    <citation type="submission" date="2011-08" db="EMBL/GenBank/DDBJ databases">
        <authorList>
            <person name="Weinstock G."/>
            <person name="Sodergren E."/>
            <person name="Clifton S."/>
            <person name="Fulton L."/>
            <person name="Fulton B."/>
            <person name="Courtney L."/>
            <person name="Fronick C."/>
            <person name="Harrison M."/>
            <person name="Strong C."/>
            <person name="Farmer C."/>
            <person name="Delahaunty K."/>
            <person name="Markovic C."/>
            <person name="Hall O."/>
            <person name="Minx P."/>
            <person name="Tomlinson C."/>
            <person name="Mitreva M."/>
            <person name="Hou S."/>
            <person name="Chen J."/>
            <person name="Wollam A."/>
            <person name="Pepin K.H."/>
            <person name="Johnson M."/>
            <person name="Bhonagiri V."/>
            <person name="Zhang X."/>
            <person name="Suruliraj S."/>
            <person name="Warren W."/>
            <person name="Chinwalla A."/>
            <person name="Mardis E.R."/>
            <person name="Wilson R.K."/>
        </authorList>
    </citation>
    <scope>NUCLEOTIDE SEQUENCE [LARGE SCALE GENOMIC DNA]</scope>
    <source>
        <strain evidence="1 2">ATCC 29863</strain>
    </source>
</reference>
<gene>
    <name evidence="1" type="ORF">HMPREF0372_02895</name>
</gene>
<dbReference type="Proteomes" id="UP000004459">
    <property type="component" value="Unassembled WGS sequence"/>
</dbReference>
<dbReference type="HOGENOM" id="CLU_2206166_0_0_9"/>
<dbReference type="AlphaFoldDB" id="G9YTN3"/>
<comment type="caution">
    <text evidence="1">The sequence shown here is derived from an EMBL/GenBank/DDBJ whole genome shotgun (WGS) entry which is preliminary data.</text>
</comment>
<proteinExistence type="predicted"/>
<evidence type="ECO:0000313" key="1">
    <source>
        <dbReference type="EMBL" id="EHM43991.1"/>
    </source>
</evidence>
<dbReference type="EMBL" id="AGCK01000233">
    <property type="protein sequence ID" value="EHM43991.1"/>
    <property type="molecule type" value="Genomic_DNA"/>
</dbReference>
<sequence>MWYLKSATREFSDIDCRKVPLFLPPVWGGKEVFSLTAEEQTKQVEAKALLTLDVVSRDVRCLVDALHLLAEADMGRFKYGRRAIGGVCYGIEEAMSDLDLADYHLNG</sequence>
<dbReference type="PATRIC" id="fig|411475.3.peg.2496"/>